<dbReference type="EMBL" id="MTYJ01000027">
    <property type="protein sequence ID" value="OQV20863.1"/>
    <property type="molecule type" value="Genomic_DNA"/>
</dbReference>
<dbReference type="PROSITE" id="PS50309">
    <property type="entry name" value="DC"/>
    <property type="match status" value="2"/>
</dbReference>
<keyword evidence="4" id="KW-1185">Reference proteome</keyword>
<dbReference type="InterPro" id="IPR036572">
    <property type="entry name" value="Doublecortin_dom_sf"/>
</dbReference>
<sequence>MALRSFEPRGGAPATDSNRPDRNSLQSGPDVKKMILINNGDKLSRGRPFLFNEKKVSNWENLMLEFSDHLRPAFGLVRKVYTPRQGTEITRMDQLEQNGVYVLSGTEKFKPIPNGYNTETVINQHFNHVPKQSIGGASIEKGLPIQFSGTDVPDLRKSSLMILNVNVFRNGDDVNPPTKVMLKKFDLWNILRAKDVIAEKVKPIGGFCKSLRTLDGNAIKHVADLKNGGYYVAVGPYEKFRHADYSPEGRPIIVVPMKQRSSFTANTYQDPDGQKRRRTFVVRLKKNEQDRFDETEENGFEDETITGKNQDDRRDSSQQSQHTRAGSRTRTSSKASRISQQDEDNRSQAGSDVGSRSAGSAHSRTADRMMQAVEEKQSLALGLPISRLGLMNTEKNLEMEIGVSVQQMSEHSLHSLHSHHSHYVGEQPPPPPANQEQPPGPDEPAPDVPVGEGGEHKEEQPQSPNQNNGESAPGEELQPHGENNQEPQQEPPNEEESRPEEVQQPPPEPEKIEQGPPFFVEVPHPLPDHAGDNAEQLQIEPAGQGELEDFGSSLLIVLDVKNDDENPASPVINEILHIQPVKEAPFDLTEQEEAWSHVLMKPPMYVFGIVSTQMTSHAINCHLLNGLSVNPSVCFPLTRSSPRGSDVDRIPSEPKARLKTSSRVFWRLPRPALRLQL</sequence>
<feature type="compositionally biased region" description="Pro residues" evidence="1">
    <location>
        <begin position="427"/>
        <end position="447"/>
    </location>
</feature>
<dbReference type="InterPro" id="IPR003533">
    <property type="entry name" value="Doublecortin_dom"/>
</dbReference>
<feature type="region of interest" description="Disordered" evidence="1">
    <location>
        <begin position="408"/>
        <end position="532"/>
    </location>
</feature>
<dbReference type="PANTHER" id="PTHR23004:SF11">
    <property type="entry name" value="PROTEIN RPI-1"/>
    <property type="match status" value="1"/>
</dbReference>
<protein>
    <submittedName>
        <fullName evidence="3">Doublecortin domain-containing protein 2C</fullName>
    </submittedName>
</protein>
<gene>
    <name evidence="3" type="ORF">BV898_05205</name>
</gene>
<dbReference type="GO" id="GO:0005815">
    <property type="term" value="C:microtubule organizing center"/>
    <property type="evidence" value="ECO:0007669"/>
    <property type="project" value="TreeGrafter"/>
</dbReference>
<dbReference type="SUPFAM" id="SSF89837">
    <property type="entry name" value="Doublecortin (DC)"/>
    <property type="match status" value="2"/>
</dbReference>
<dbReference type="Gene3D" id="3.10.20.230">
    <property type="entry name" value="Doublecortin domain"/>
    <property type="match status" value="2"/>
</dbReference>
<comment type="caution">
    <text evidence="3">The sequence shown here is derived from an EMBL/GenBank/DDBJ whole genome shotgun (WGS) entry which is preliminary data.</text>
</comment>
<proteinExistence type="predicted"/>
<accession>A0A1W0X086</accession>
<name>A0A1W0X086_HYPEX</name>
<dbReference type="GO" id="GO:0035556">
    <property type="term" value="P:intracellular signal transduction"/>
    <property type="evidence" value="ECO:0007669"/>
    <property type="project" value="InterPro"/>
</dbReference>
<feature type="domain" description="Doublecortin" evidence="2">
    <location>
        <begin position="32"/>
        <end position="115"/>
    </location>
</feature>
<feature type="compositionally biased region" description="Acidic residues" evidence="1">
    <location>
        <begin position="293"/>
        <end position="304"/>
    </location>
</feature>
<feature type="compositionally biased region" description="Polar residues" evidence="1">
    <location>
        <begin position="461"/>
        <end position="470"/>
    </location>
</feature>
<dbReference type="Pfam" id="PF03607">
    <property type="entry name" value="DCX"/>
    <property type="match status" value="1"/>
</dbReference>
<dbReference type="Proteomes" id="UP000192578">
    <property type="component" value="Unassembled WGS sequence"/>
</dbReference>
<reference evidence="4" key="1">
    <citation type="submission" date="2017-01" db="EMBL/GenBank/DDBJ databases">
        <title>Comparative genomics of anhydrobiosis in the tardigrade Hypsibius dujardini.</title>
        <authorList>
            <person name="Yoshida Y."/>
            <person name="Koutsovoulos G."/>
            <person name="Laetsch D."/>
            <person name="Stevens L."/>
            <person name="Kumar S."/>
            <person name="Horikawa D."/>
            <person name="Ishino K."/>
            <person name="Komine S."/>
            <person name="Tomita M."/>
            <person name="Blaxter M."/>
            <person name="Arakawa K."/>
        </authorList>
    </citation>
    <scope>NUCLEOTIDE SEQUENCE [LARGE SCALE GENOMIC DNA]</scope>
    <source>
        <strain evidence="4">Z151</strain>
    </source>
</reference>
<evidence type="ECO:0000259" key="2">
    <source>
        <dbReference type="PROSITE" id="PS50309"/>
    </source>
</evidence>
<feature type="region of interest" description="Disordered" evidence="1">
    <location>
        <begin position="1"/>
        <end position="31"/>
    </location>
</feature>
<dbReference type="OrthoDB" id="1738954at2759"/>
<feature type="region of interest" description="Disordered" evidence="1">
    <location>
        <begin position="290"/>
        <end position="368"/>
    </location>
</feature>
<dbReference type="AlphaFoldDB" id="A0A1W0X086"/>
<evidence type="ECO:0000313" key="4">
    <source>
        <dbReference type="Proteomes" id="UP000192578"/>
    </source>
</evidence>
<dbReference type="SMART" id="SM00537">
    <property type="entry name" value="DCX"/>
    <property type="match status" value="2"/>
</dbReference>
<feature type="compositionally biased region" description="Polar residues" evidence="1">
    <location>
        <begin position="322"/>
        <end position="339"/>
    </location>
</feature>
<organism evidence="3 4">
    <name type="scientific">Hypsibius exemplaris</name>
    <name type="common">Freshwater tardigrade</name>
    <dbReference type="NCBI Taxonomy" id="2072580"/>
    <lineage>
        <taxon>Eukaryota</taxon>
        <taxon>Metazoa</taxon>
        <taxon>Ecdysozoa</taxon>
        <taxon>Tardigrada</taxon>
        <taxon>Eutardigrada</taxon>
        <taxon>Parachela</taxon>
        <taxon>Hypsibioidea</taxon>
        <taxon>Hypsibiidae</taxon>
        <taxon>Hypsibius</taxon>
    </lineage>
</organism>
<evidence type="ECO:0000313" key="3">
    <source>
        <dbReference type="EMBL" id="OQV20863.1"/>
    </source>
</evidence>
<evidence type="ECO:0000256" key="1">
    <source>
        <dbReference type="SAM" id="MobiDB-lite"/>
    </source>
</evidence>
<dbReference type="PANTHER" id="PTHR23004">
    <property type="entry name" value="DOUBLECORTIN DOMAIN CONTAINING 2"/>
    <property type="match status" value="1"/>
</dbReference>
<feature type="domain" description="Doublecortin" evidence="2">
    <location>
        <begin position="163"/>
        <end position="246"/>
    </location>
</feature>
<dbReference type="GO" id="GO:0005874">
    <property type="term" value="C:microtubule"/>
    <property type="evidence" value="ECO:0007669"/>
    <property type="project" value="TreeGrafter"/>
</dbReference>